<feature type="compositionally biased region" description="Polar residues" evidence="1">
    <location>
        <begin position="189"/>
        <end position="213"/>
    </location>
</feature>
<sequence>MEFVIGLLVAWAVPHANRARKKIGPLTGAALDVAIDRVGGIVDRELGRDPAIVRLIAEARAGTVTPQARASARRALDRAAAANPDFAAELHEATEPQPTSVSRSKTDQFAGVNAAGAQVAGDLTITNTSKIVNYAKDHPGRFLLIVIIILAAAGLLAAKLNGLTFGEVTTATTDPTVSHGNPNPVGAIDQTTKGTRTTPDSSTITGSWTPSDNTGTKTFTTSGGQCDGFYYAQGTILDIGGPMTCVISEKPNAQGRYTLVVTQSPNRSTYTIEFPDTDHAVVYDSKGTRLYELERL</sequence>
<evidence type="ECO:0000313" key="3">
    <source>
        <dbReference type="Proteomes" id="UP000515512"/>
    </source>
</evidence>
<dbReference type="KEGG" id="nhu:H0264_22600"/>
<proteinExistence type="predicted"/>
<feature type="region of interest" description="Disordered" evidence="1">
    <location>
        <begin position="174"/>
        <end position="213"/>
    </location>
</feature>
<dbReference type="Proteomes" id="UP000515512">
    <property type="component" value="Chromosome"/>
</dbReference>
<dbReference type="RefSeq" id="WP_181579388.1">
    <property type="nucleotide sequence ID" value="NZ_CP059399.1"/>
</dbReference>
<protein>
    <submittedName>
        <fullName evidence="2">Uncharacterized protein</fullName>
    </submittedName>
</protein>
<accession>A0A7D6ZEQ9</accession>
<keyword evidence="3" id="KW-1185">Reference proteome</keyword>
<dbReference type="AlphaFoldDB" id="A0A7D6ZEQ9"/>
<organism evidence="2 3">
    <name type="scientific">Nocardia huaxiensis</name>
    <dbReference type="NCBI Taxonomy" id="2755382"/>
    <lineage>
        <taxon>Bacteria</taxon>
        <taxon>Bacillati</taxon>
        <taxon>Actinomycetota</taxon>
        <taxon>Actinomycetes</taxon>
        <taxon>Mycobacteriales</taxon>
        <taxon>Nocardiaceae</taxon>
        <taxon>Nocardia</taxon>
    </lineage>
</organism>
<gene>
    <name evidence="2" type="ORF">H0264_22600</name>
</gene>
<evidence type="ECO:0000256" key="1">
    <source>
        <dbReference type="SAM" id="MobiDB-lite"/>
    </source>
</evidence>
<evidence type="ECO:0000313" key="2">
    <source>
        <dbReference type="EMBL" id="QLY28180.1"/>
    </source>
</evidence>
<reference evidence="2 3" key="1">
    <citation type="submission" date="2020-07" db="EMBL/GenBank/DDBJ databases">
        <authorList>
            <person name="Zhuang K."/>
            <person name="Ran Y."/>
        </authorList>
    </citation>
    <scope>NUCLEOTIDE SEQUENCE [LARGE SCALE GENOMIC DNA]</scope>
    <source>
        <strain evidence="2 3">WCH-YHL-001</strain>
    </source>
</reference>
<name>A0A7D6ZEQ9_9NOCA</name>
<dbReference type="EMBL" id="CP059399">
    <property type="protein sequence ID" value="QLY28180.1"/>
    <property type="molecule type" value="Genomic_DNA"/>
</dbReference>